<proteinExistence type="predicted"/>
<dbReference type="WBParaSite" id="ASIM_0000426401-mRNA-1">
    <property type="protein sequence ID" value="ASIM_0000426401-mRNA-1"/>
    <property type="gene ID" value="ASIM_0000426401"/>
</dbReference>
<organism evidence="3">
    <name type="scientific">Anisakis simplex</name>
    <name type="common">Herring worm</name>
    <dbReference type="NCBI Taxonomy" id="6269"/>
    <lineage>
        <taxon>Eukaryota</taxon>
        <taxon>Metazoa</taxon>
        <taxon>Ecdysozoa</taxon>
        <taxon>Nematoda</taxon>
        <taxon>Chromadorea</taxon>
        <taxon>Rhabditida</taxon>
        <taxon>Spirurina</taxon>
        <taxon>Ascaridomorpha</taxon>
        <taxon>Ascaridoidea</taxon>
        <taxon>Anisakidae</taxon>
        <taxon>Anisakis</taxon>
        <taxon>Anisakis simplex complex</taxon>
    </lineage>
</organism>
<dbReference type="Proteomes" id="UP000267096">
    <property type="component" value="Unassembled WGS sequence"/>
</dbReference>
<sequence length="79" mass="9083">MSRYIDEIIRLSSVHQLQSRKGKWLLQVLHKVLTLPDDALKDNTELKLRLNDIITGIVEDGGCDAELLIDSLFKHPVFR</sequence>
<protein>
    <submittedName>
        <fullName evidence="3">DRIM domain-containing protein</fullName>
    </submittedName>
</protein>
<reference evidence="1 2" key="2">
    <citation type="submission" date="2018-11" db="EMBL/GenBank/DDBJ databases">
        <authorList>
            <consortium name="Pathogen Informatics"/>
        </authorList>
    </citation>
    <scope>NUCLEOTIDE SEQUENCE [LARGE SCALE GENOMIC DNA]</scope>
</reference>
<evidence type="ECO:0000313" key="1">
    <source>
        <dbReference type="EMBL" id="VDK23061.1"/>
    </source>
</evidence>
<evidence type="ECO:0000313" key="3">
    <source>
        <dbReference type="WBParaSite" id="ASIM_0000426401-mRNA-1"/>
    </source>
</evidence>
<dbReference type="AlphaFoldDB" id="A0A0M3J9J9"/>
<reference evidence="3" key="1">
    <citation type="submission" date="2017-02" db="UniProtKB">
        <authorList>
            <consortium name="WormBaseParasite"/>
        </authorList>
    </citation>
    <scope>IDENTIFICATION</scope>
</reference>
<gene>
    <name evidence="1" type="ORF">ASIM_LOCUS4085</name>
</gene>
<name>A0A0M3J9J9_ANISI</name>
<accession>A0A0M3J9J9</accession>
<evidence type="ECO:0000313" key="2">
    <source>
        <dbReference type="Proteomes" id="UP000267096"/>
    </source>
</evidence>
<dbReference type="EMBL" id="UYRR01006863">
    <property type="protein sequence ID" value="VDK23061.1"/>
    <property type="molecule type" value="Genomic_DNA"/>
</dbReference>
<keyword evidence="2" id="KW-1185">Reference proteome</keyword>